<dbReference type="InterPro" id="IPR008283">
    <property type="entry name" value="Peptidase_M17_N"/>
</dbReference>
<accession>A0A1F5ZTB2</accession>
<dbReference type="InterPro" id="IPR023042">
    <property type="entry name" value="Peptidase_M17_leu_NH2_pept"/>
</dbReference>
<dbReference type="InterPro" id="IPR043472">
    <property type="entry name" value="Macro_dom-like"/>
</dbReference>
<reference evidence="9 10" key="1">
    <citation type="journal article" date="2016" name="Nat. Commun.">
        <title>Thousands of microbial genomes shed light on interconnected biogeochemical processes in an aquifer system.</title>
        <authorList>
            <person name="Anantharaman K."/>
            <person name="Brown C.T."/>
            <person name="Hug L.A."/>
            <person name="Sharon I."/>
            <person name="Castelle C.J."/>
            <person name="Probst A.J."/>
            <person name="Thomas B.C."/>
            <person name="Singh A."/>
            <person name="Wilkins M.J."/>
            <person name="Karaoz U."/>
            <person name="Brodie E.L."/>
            <person name="Williams K.H."/>
            <person name="Hubbard S.S."/>
            <person name="Banfield J.F."/>
        </authorList>
    </citation>
    <scope>NUCLEOTIDE SEQUENCE [LARGE SCALE GENOMIC DNA]</scope>
</reference>
<feature type="binding site" evidence="7">
    <location>
        <position position="348"/>
    </location>
    <ligand>
        <name>Mn(2+)</name>
        <dbReference type="ChEBI" id="CHEBI:29035"/>
        <label>2</label>
    </ligand>
</feature>
<comment type="catalytic activity">
    <reaction evidence="2 7">
        <text>Release of an N-terminal amino acid, preferentially leucine, but not glutamic or aspartic acids.</text>
        <dbReference type="EC" id="3.4.11.10"/>
    </reaction>
</comment>
<protein>
    <recommendedName>
        <fullName evidence="7">Probable cytosol aminopeptidase</fullName>
        <ecNumber evidence="7">3.4.11.1</ecNumber>
    </recommendedName>
    <alternativeName>
        <fullName evidence="7">Leucine aminopeptidase</fullName>
        <shortName evidence="7">LAP</shortName>
        <ecNumber evidence="7">3.4.11.10</ecNumber>
    </alternativeName>
    <alternativeName>
        <fullName evidence="7">Leucyl aminopeptidase</fullName>
    </alternativeName>
</protein>
<keyword evidence="7" id="KW-0464">Manganese</keyword>
<dbReference type="GO" id="GO:0030145">
    <property type="term" value="F:manganese ion binding"/>
    <property type="evidence" value="ECO:0007669"/>
    <property type="project" value="UniProtKB-UniRule"/>
</dbReference>
<comment type="catalytic activity">
    <reaction evidence="1 7">
        <text>Release of an N-terminal amino acid, Xaa-|-Yaa-, in which Xaa is preferably Leu, but may be other amino acids including Pro although not Arg or Lys, and Yaa may be Pro. Amino acid amides and methyl esters are also readily hydrolyzed, but rates on arylamides are exceedingly low.</text>
        <dbReference type="EC" id="3.4.11.1"/>
    </reaction>
</comment>
<dbReference type="EMBL" id="MFJL01000022">
    <property type="protein sequence ID" value="OGG15565.1"/>
    <property type="molecule type" value="Genomic_DNA"/>
</dbReference>
<dbReference type="NCBIfam" id="NF002074">
    <property type="entry name" value="PRK00913.1-4"/>
    <property type="match status" value="1"/>
</dbReference>
<dbReference type="SUPFAM" id="SSF53187">
    <property type="entry name" value="Zn-dependent exopeptidases"/>
    <property type="match status" value="1"/>
</dbReference>
<dbReference type="STRING" id="1798382.A3D77_02615"/>
<evidence type="ECO:0000256" key="6">
    <source>
        <dbReference type="ARBA" id="ARBA00022801"/>
    </source>
</evidence>
<comment type="similarity">
    <text evidence="3 7">Belongs to the peptidase M17 family.</text>
</comment>
<keyword evidence="5 7" id="KW-0645">Protease</keyword>
<organism evidence="9 10">
    <name type="scientific">Candidatus Gottesmanbacteria bacterium RIFCSPHIGHO2_02_FULL_39_11</name>
    <dbReference type="NCBI Taxonomy" id="1798382"/>
    <lineage>
        <taxon>Bacteria</taxon>
        <taxon>Candidatus Gottesmaniibacteriota</taxon>
    </lineage>
</organism>
<dbReference type="CDD" id="cd00433">
    <property type="entry name" value="Peptidase_M17"/>
    <property type="match status" value="1"/>
</dbReference>
<dbReference type="AlphaFoldDB" id="A0A1F5ZTB2"/>
<dbReference type="GO" id="GO:0006508">
    <property type="term" value="P:proteolysis"/>
    <property type="evidence" value="ECO:0007669"/>
    <property type="project" value="UniProtKB-KW"/>
</dbReference>
<dbReference type="SUPFAM" id="SSF52949">
    <property type="entry name" value="Macro domain-like"/>
    <property type="match status" value="1"/>
</dbReference>
<name>A0A1F5ZTB2_9BACT</name>
<dbReference type="Gene3D" id="3.40.220.10">
    <property type="entry name" value="Leucine Aminopeptidase, subunit E, domain 1"/>
    <property type="match status" value="1"/>
</dbReference>
<evidence type="ECO:0000259" key="8">
    <source>
        <dbReference type="PROSITE" id="PS00631"/>
    </source>
</evidence>
<comment type="caution">
    <text evidence="9">The sequence shown here is derived from an EMBL/GenBank/DDBJ whole genome shotgun (WGS) entry which is preliminary data.</text>
</comment>
<evidence type="ECO:0000256" key="7">
    <source>
        <dbReference type="HAMAP-Rule" id="MF_00181"/>
    </source>
</evidence>
<feature type="binding site" evidence="7">
    <location>
        <position position="269"/>
    </location>
    <ligand>
        <name>Mn(2+)</name>
        <dbReference type="ChEBI" id="CHEBI:29035"/>
        <label>2</label>
    </ligand>
</feature>
<evidence type="ECO:0000256" key="1">
    <source>
        <dbReference type="ARBA" id="ARBA00000135"/>
    </source>
</evidence>
<evidence type="ECO:0000256" key="2">
    <source>
        <dbReference type="ARBA" id="ARBA00000967"/>
    </source>
</evidence>
<dbReference type="PANTHER" id="PTHR11963">
    <property type="entry name" value="LEUCINE AMINOPEPTIDASE-RELATED"/>
    <property type="match status" value="1"/>
</dbReference>
<dbReference type="NCBIfam" id="NF002076">
    <property type="entry name" value="PRK00913.2-3"/>
    <property type="match status" value="1"/>
</dbReference>
<dbReference type="PANTHER" id="PTHR11963:SF23">
    <property type="entry name" value="CYTOSOL AMINOPEPTIDASE"/>
    <property type="match status" value="1"/>
</dbReference>
<feature type="binding site" evidence="7">
    <location>
        <position position="264"/>
    </location>
    <ligand>
        <name>Mn(2+)</name>
        <dbReference type="ChEBI" id="CHEBI:29035"/>
        <label>2</label>
    </ligand>
</feature>
<feature type="active site" evidence="7">
    <location>
        <position position="276"/>
    </location>
</feature>
<dbReference type="Pfam" id="PF02789">
    <property type="entry name" value="Peptidase_M17_N"/>
    <property type="match status" value="1"/>
</dbReference>
<dbReference type="Gene3D" id="3.40.630.10">
    <property type="entry name" value="Zn peptidases"/>
    <property type="match status" value="1"/>
</dbReference>
<evidence type="ECO:0000313" key="10">
    <source>
        <dbReference type="Proteomes" id="UP000176923"/>
    </source>
</evidence>
<feature type="binding site" evidence="7">
    <location>
        <position position="346"/>
    </location>
    <ligand>
        <name>Mn(2+)</name>
        <dbReference type="ChEBI" id="CHEBI:29035"/>
        <label>1</label>
    </ligand>
</feature>
<dbReference type="GO" id="GO:0005737">
    <property type="term" value="C:cytoplasm"/>
    <property type="evidence" value="ECO:0007669"/>
    <property type="project" value="UniProtKB-SubCell"/>
</dbReference>
<feature type="active site" evidence="7">
    <location>
        <position position="350"/>
    </location>
</feature>
<evidence type="ECO:0000256" key="5">
    <source>
        <dbReference type="ARBA" id="ARBA00022670"/>
    </source>
</evidence>
<feature type="domain" description="Cytosol aminopeptidase" evidence="8">
    <location>
        <begin position="344"/>
        <end position="351"/>
    </location>
</feature>
<proteinExistence type="inferred from homology"/>
<dbReference type="PRINTS" id="PR00481">
    <property type="entry name" value="LAMNOPPTDASE"/>
</dbReference>
<dbReference type="EC" id="3.4.11.1" evidence="7"/>
<feature type="binding site" evidence="7">
    <location>
        <position position="348"/>
    </location>
    <ligand>
        <name>Mn(2+)</name>
        <dbReference type="ChEBI" id="CHEBI:29035"/>
        <label>1</label>
    </ligand>
</feature>
<dbReference type="GO" id="GO:0070006">
    <property type="term" value="F:metalloaminopeptidase activity"/>
    <property type="evidence" value="ECO:0007669"/>
    <property type="project" value="InterPro"/>
</dbReference>
<gene>
    <name evidence="7" type="primary">pepA</name>
    <name evidence="9" type="ORF">A3D77_02615</name>
</gene>
<comment type="cofactor">
    <cofactor evidence="7">
        <name>Mn(2+)</name>
        <dbReference type="ChEBI" id="CHEBI:29035"/>
    </cofactor>
    <text evidence="7">Binds 2 manganese ions per subunit.</text>
</comment>
<comment type="subcellular location">
    <subcellularLocation>
        <location evidence="7">Cytoplasm</location>
    </subcellularLocation>
</comment>
<evidence type="ECO:0000256" key="3">
    <source>
        <dbReference type="ARBA" id="ARBA00009528"/>
    </source>
</evidence>
<dbReference type="InterPro" id="IPR011356">
    <property type="entry name" value="Leucine_aapep/pepB"/>
</dbReference>
<keyword evidence="4 7" id="KW-0031">Aminopeptidase</keyword>
<dbReference type="Proteomes" id="UP000176923">
    <property type="component" value="Unassembled WGS sequence"/>
</dbReference>
<dbReference type="Pfam" id="PF00883">
    <property type="entry name" value="Peptidase_M17"/>
    <property type="match status" value="1"/>
</dbReference>
<dbReference type="PROSITE" id="PS00631">
    <property type="entry name" value="CYTOSOL_AP"/>
    <property type="match status" value="1"/>
</dbReference>
<dbReference type="InterPro" id="IPR000819">
    <property type="entry name" value="Peptidase_M17_C"/>
</dbReference>
<sequence>MKITLKPTSPNKISSDVVIVFSFQGEEVSAITDKSLLELIKKSMQREHFEGKEGEKITISPGSLAGAYKILIVGLGDSNKFESEEIRNSMGKALSFAKSLSPQTVSILPPESWMKKMDLEYLLSTLTEAVHLSSYTFNKYKSEDPKKKKDIEEISFLISPGKLSMAEKGITEGTIHARATQFTRDLVNEPPDLTTPAYLAKVAKDIADKSEGTIKATIYDQVEIEKIGMNAFLGVAKGSSEPPKFIHLSYRPKKSKKKVVLIGKGITFDTGGLSLKPAQSMETMKLDMAGAAAVLGVFKALKDVSPDVSVVGLIAACENMPSGSAMRPGDILKAMSGKTIEVLNTDAEGRLTLADGLSYAVLKEKPDVIIDLATLTGACIVALGEDITGLFSNNPALAQSIEKASRETGEKLWQLPLPKIYKELIKSHIADIKNIQTGKYGGAITAALFLEEFVGNIPWAHLDIAGPSYAEKPSSLTPIGGTGYGVRLLLKYLKNI</sequence>
<feature type="binding site" evidence="7">
    <location>
        <position position="287"/>
    </location>
    <ligand>
        <name>Mn(2+)</name>
        <dbReference type="ChEBI" id="CHEBI:29035"/>
        <label>2</label>
    </ligand>
</feature>
<keyword evidence="7" id="KW-0479">Metal-binding</keyword>
<dbReference type="NCBIfam" id="NF002073">
    <property type="entry name" value="PRK00913.1-2"/>
    <property type="match status" value="1"/>
</dbReference>
<evidence type="ECO:0000313" key="9">
    <source>
        <dbReference type="EMBL" id="OGG15565.1"/>
    </source>
</evidence>
<dbReference type="NCBIfam" id="NF002083">
    <property type="entry name" value="PRK00913.3-5"/>
    <property type="match status" value="1"/>
</dbReference>
<keyword evidence="6 7" id="KW-0378">Hydrolase</keyword>
<comment type="function">
    <text evidence="7">Presumably involved in the processing and regular turnover of intracellular proteins. Catalyzes the removal of unsubstituted N-terminal amino acids from various peptides.</text>
</comment>
<evidence type="ECO:0000256" key="4">
    <source>
        <dbReference type="ARBA" id="ARBA00022438"/>
    </source>
</evidence>
<dbReference type="HAMAP" id="MF_00181">
    <property type="entry name" value="Cytosol_peptidase_M17"/>
    <property type="match status" value="1"/>
</dbReference>
<keyword evidence="7" id="KW-0963">Cytoplasm</keyword>
<feature type="binding site" evidence="7">
    <location>
        <position position="269"/>
    </location>
    <ligand>
        <name>Mn(2+)</name>
        <dbReference type="ChEBI" id="CHEBI:29035"/>
        <label>1</label>
    </ligand>
</feature>
<dbReference type="EC" id="3.4.11.10" evidence="7"/>